<evidence type="ECO:0000313" key="2">
    <source>
        <dbReference type="EMBL" id="QNG52661.1"/>
    </source>
</evidence>
<evidence type="ECO:0000313" key="3">
    <source>
        <dbReference type="Proteomes" id="UP000515728"/>
    </source>
</evidence>
<feature type="transmembrane region" description="Helical" evidence="1">
    <location>
        <begin position="107"/>
        <end position="128"/>
    </location>
</feature>
<feature type="transmembrane region" description="Helical" evidence="1">
    <location>
        <begin position="197"/>
        <end position="216"/>
    </location>
</feature>
<name>A0A7G7MIQ0_9PSEU</name>
<proteinExistence type="predicted"/>
<keyword evidence="1" id="KW-1133">Transmembrane helix</keyword>
<dbReference type="KEGG" id="ppel:H6H00_00835"/>
<feature type="transmembrane region" description="Helical" evidence="1">
    <location>
        <begin position="43"/>
        <end position="61"/>
    </location>
</feature>
<feature type="transmembrane region" description="Helical" evidence="1">
    <location>
        <begin position="73"/>
        <end position="95"/>
    </location>
</feature>
<reference evidence="2 3" key="1">
    <citation type="submission" date="2020-08" db="EMBL/GenBank/DDBJ databases">
        <authorList>
            <person name="Mo P."/>
        </authorList>
    </citation>
    <scope>NUCLEOTIDE SEQUENCE [LARGE SCALE GENOMIC DNA]</scope>
    <source>
        <strain evidence="2 3">CGMCC 4.1532</strain>
    </source>
</reference>
<dbReference type="Proteomes" id="UP000515728">
    <property type="component" value="Chromosome"/>
</dbReference>
<accession>A0A7G7MIQ0</accession>
<keyword evidence="1" id="KW-0472">Membrane</keyword>
<dbReference type="AlphaFoldDB" id="A0A7G7MIQ0"/>
<evidence type="ECO:0000256" key="1">
    <source>
        <dbReference type="SAM" id="Phobius"/>
    </source>
</evidence>
<dbReference type="EMBL" id="CP060131">
    <property type="protein sequence ID" value="QNG52661.1"/>
    <property type="molecule type" value="Genomic_DNA"/>
</dbReference>
<dbReference type="RefSeq" id="WP_185719490.1">
    <property type="nucleotide sequence ID" value="NZ_BAAAWI010000001.1"/>
</dbReference>
<organism evidence="2 3">
    <name type="scientific">Pseudonocardia petroleophila</name>
    <dbReference type="NCBI Taxonomy" id="37331"/>
    <lineage>
        <taxon>Bacteria</taxon>
        <taxon>Bacillati</taxon>
        <taxon>Actinomycetota</taxon>
        <taxon>Actinomycetes</taxon>
        <taxon>Pseudonocardiales</taxon>
        <taxon>Pseudonocardiaceae</taxon>
        <taxon>Pseudonocardia</taxon>
    </lineage>
</organism>
<keyword evidence="3" id="KW-1185">Reference proteome</keyword>
<protein>
    <submittedName>
        <fullName evidence="2">DUF1345 domain-containing protein</fullName>
    </submittedName>
</protein>
<gene>
    <name evidence="2" type="ORF">H6H00_00835</name>
</gene>
<keyword evidence="1" id="KW-0812">Transmembrane</keyword>
<sequence length="220" mass="23674">MSEPAWRRRTRGEHRWPALLAVAVAVALQLGLPDQMTPAPRWLLPALEALLLVVLLVADPLRMDRDSRRLRVLGIGLASLVGLATAVSVVGLVVGLVDGRFGDDAPALLATGAAIWLTNVIAFALLYWEFDRGGPADRAAGVAEHPDFLFAQMQTPEVADPDWEPVFVDYLYVSFTNSTAFSPTDTLPLSRWAKGAMLVQALVSLVTVALVVARAVNVLG</sequence>